<dbReference type="GO" id="GO:0008168">
    <property type="term" value="F:methyltransferase activity"/>
    <property type="evidence" value="ECO:0007669"/>
    <property type="project" value="UniProtKB-KW"/>
</dbReference>
<dbReference type="AlphaFoldDB" id="A0A849SXA8"/>
<evidence type="ECO:0000313" key="3">
    <source>
        <dbReference type="Proteomes" id="UP000580839"/>
    </source>
</evidence>
<dbReference type="InterPro" id="IPR013217">
    <property type="entry name" value="Methyltransf_12"/>
</dbReference>
<name>A0A849SXA8_UNCEI</name>
<dbReference type="SUPFAM" id="SSF53335">
    <property type="entry name" value="S-adenosyl-L-methionine-dependent methyltransferases"/>
    <property type="match status" value="1"/>
</dbReference>
<dbReference type="InterPro" id="IPR029063">
    <property type="entry name" value="SAM-dependent_MTases_sf"/>
</dbReference>
<comment type="caution">
    <text evidence="2">The sequence shown here is derived from an EMBL/GenBank/DDBJ whole genome shotgun (WGS) entry which is preliminary data.</text>
</comment>
<reference evidence="2 3" key="1">
    <citation type="submission" date="2020-04" db="EMBL/GenBank/DDBJ databases">
        <title>Metagenomic profiling of ammonia- and methane-oxidizing microorganisms in a Dutch drinking water treatment plant.</title>
        <authorList>
            <person name="Poghosyan L."/>
            <person name="Leucker S."/>
        </authorList>
    </citation>
    <scope>NUCLEOTIDE SEQUENCE [LARGE SCALE GENOMIC DNA]</scope>
    <source>
        <strain evidence="2">S-RSF-IL-03</strain>
    </source>
</reference>
<keyword evidence="2" id="KW-0808">Transferase</keyword>
<dbReference type="Pfam" id="PF08242">
    <property type="entry name" value="Methyltransf_12"/>
    <property type="match status" value="1"/>
</dbReference>
<feature type="domain" description="Methyltransferase type 12" evidence="1">
    <location>
        <begin position="81"/>
        <end position="178"/>
    </location>
</feature>
<dbReference type="GO" id="GO:0032259">
    <property type="term" value="P:methylation"/>
    <property type="evidence" value="ECO:0007669"/>
    <property type="project" value="UniProtKB-KW"/>
</dbReference>
<proteinExistence type="predicted"/>
<dbReference type="EMBL" id="JABFRW010000072">
    <property type="protein sequence ID" value="NOT33769.1"/>
    <property type="molecule type" value="Genomic_DNA"/>
</dbReference>
<organism evidence="2 3">
    <name type="scientific">Eiseniibacteriota bacterium</name>
    <dbReference type="NCBI Taxonomy" id="2212470"/>
    <lineage>
        <taxon>Bacteria</taxon>
        <taxon>Candidatus Eiseniibacteriota</taxon>
    </lineage>
</organism>
<dbReference type="Proteomes" id="UP000580839">
    <property type="component" value="Unassembled WGS sequence"/>
</dbReference>
<dbReference type="Gene3D" id="3.40.50.150">
    <property type="entry name" value="Vaccinia Virus protein VP39"/>
    <property type="match status" value="1"/>
</dbReference>
<evidence type="ECO:0000259" key="1">
    <source>
        <dbReference type="Pfam" id="PF08242"/>
    </source>
</evidence>
<accession>A0A849SXA8</accession>
<dbReference type="PANTHER" id="PTHR43861">
    <property type="entry name" value="TRANS-ACONITATE 2-METHYLTRANSFERASE-RELATED"/>
    <property type="match status" value="1"/>
</dbReference>
<gene>
    <name evidence="2" type="ORF">HOP12_06310</name>
</gene>
<evidence type="ECO:0000313" key="2">
    <source>
        <dbReference type="EMBL" id="NOT33769.1"/>
    </source>
</evidence>
<keyword evidence="2" id="KW-0489">Methyltransferase</keyword>
<sequence>MTIEAARAKFERFLRWTIEVEYPAHQRFLPAGEREAFGDYYKGLPKPGDEEAIRRKLRGTWRGDAGWTARWLARRDRPVVLDAGSGFGTFAMMYAAVGAEVLAVDLRPDRLAAADRRLAFYHETTGETLAVRNLRADLTREWERNVDLVWVYNALSHIDPLDPFIQKVREHLKPGGVLVVGDINGGNPIHLERLSHVRDQVHQEYVAPDGQRHAYAVERTFTPSQMRAVMESNGLRVVHHELYWGGLATLPGPIYDWVMQPLQRQWRLGERRARRQLIVAGRGD</sequence>
<dbReference type="CDD" id="cd02440">
    <property type="entry name" value="AdoMet_MTases"/>
    <property type="match status" value="1"/>
</dbReference>
<protein>
    <submittedName>
        <fullName evidence="2">Methyltransferase</fullName>
    </submittedName>
</protein>